<dbReference type="Pfam" id="PF14321">
    <property type="entry name" value="DUF4382"/>
    <property type="match status" value="1"/>
</dbReference>
<dbReference type="EMBL" id="FZPD01000002">
    <property type="protein sequence ID" value="SNS70373.1"/>
    <property type="molecule type" value="Genomic_DNA"/>
</dbReference>
<name>A0A239GPF2_EKHLU</name>
<protein>
    <recommendedName>
        <fullName evidence="1">DUF4382 domain-containing protein</fullName>
    </recommendedName>
</protein>
<evidence type="ECO:0000313" key="2">
    <source>
        <dbReference type="EMBL" id="SNS70373.1"/>
    </source>
</evidence>
<dbReference type="InterPro" id="IPR025491">
    <property type="entry name" value="DUF4382"/>
</dbReference>
<keyword evidence="3" id="KW-1185">Reference proteome</keyword>
<dbReference type="Gene3D" id="2.60.40.1120">
    <property type="entry name" value="Carboxypeptidase-like, regulatory domain"/>
    <property type="match status" value="1"/>
</dbReference>
<dbReference type="RefSeq" id="WP_089355694.1">
    <property type="nucleotide sequence ID" value="NZ_FZPD01000002.1"/>
</dbReference>
<sequence length="276" mass="29903">MHYKLLSFIVAIAVLGISCNDNSNDMVERGTASMQVSLIDDPAQYDAVLIDVQGLSYKIETDTSETAEDNKEGSWNTVDIEPRVYDILELNNGEEALLADTDIPEGELKEIRLILGDQNQVVIENDTLDLTIPSGSSSGLKLKVDADIEANESYKLTLDFDAAKSIHETGNGKFILKPVIRVFLEETDESEFGSISGVVSPDSISSVVYVIEPDDEDTVSTIPEADGSFLVTMLEADSYHVIAIPAEDSGFNAASKEGVVVVAGETTELDTLKFNQ</sequence>
<dbReference type="PROSITE" id="PS51257">
    <property type="entry name" value="PROKAR_LIPOPROTEIN"/>
    <property type="match status" value="1"/>
</dbReference>
<feature type="domain" description="DUF4382" evidence="1">
    <location>
        <begin position="31"/>
        <end position="178"/>
    </location>
</feature>
<proteinExistence type="predicted"/>
<gene>
    <name evidence="2" type="ORF">SAMN05421640_0921</name>
</gene>
<evidence type="ECO:0000259" key="1">
    <source>
        <dbReference type="Pfam" id="PF14321"/>
    </source>
</evidence>
<dbReference type="Proteomes" id="UP000198393">
    <property type="component" value="Unassembled WGS sequence"/>
</dbReference>
<organism evidence="2 3">
    <name type="scientific">Ekhidna lutea</name>
    <dbReference type="NCBI Taxonomy" id="447679"/>
    <lineage>
        <taxon>Bacteria</taxon>
        <taxon>Pseudomonadati</taxon>
        <taxon>Bacteroidota</taxon>
        <taxon>Cytophagia</taxon>
        <taxon>Cytophagales</taxon>
        <taxon>Reichenbachiellaceae</taxon>
        <taxon>Ekhidna</taxon>
    </lineage>
</organism>
<evidence type="ECO:0000313" key="3">
    <source>
        <dbReference type="Proteomes" id="UP000198393"/>
    </source>
</evidence>
<reference evidence="2 3" key="1">
    <citation type="submission" date="2017-06" db="EMBL/GenBank/DDBJ databases">
        <authorList>
            <person name="Kim H.J."/>
            <person name="Triplett B.A."/>
        </authorList>
    </citation>
    <scope>NUCLEOTIDE SEQUENCE [LARGE SCALE GENOMIC DNA]</scope>
    <source>
        <strain evidence="2 3">DSM 19307</strain>
    </source>
</reference>
<dbReference type="AlphaFoldDB" id="A0A239GPF2"/>
<accession>A0A239GPF2</accession>
<dbReference type="OrthoDB" id="2111471at2"/>